<keyword evidence="2" id="KW-0808">Transferase</keyword>
<organism evidence="2 3">
    <name type="scientific">Caryophanon latum</name>
    <dbReference type="NCBI Taxonomy" id="33977"/>
    <lineage>
        <taxon>Bacteria</taxon>
        <taxon>Bacillati</taxon>
        <taxon>Bacillota</taxon>
        <taxon>Bacilli</taxon>
        <taxon>Bacillales</taxon>
        <taxon>Caryophanaceae</taxon>
        <taxon>Caryophanon</taxon>
    </lineage>
</organism>
<dbReference type="SUPFAM" id="SSF55729">
    <property type="entry name" value="Acyl-CoA N-acyltransferases (Nat)"/>
    <property type="match status" value="1"/>
</dbReference>
<dbReference type="RefSeq" id="WP_066461519.1">
    <property type="nucleotide sequence ID" value="NZ_MATO01000006.1"/>
</dbReference>
<keyword evidence="3" id="KW-1185">Reference proteome</keyword>
<dbReference type="PANTHER" id="PTHR13355">
    <property type="entry name" value="GLUCOSAMINE 6-PHOSPHATE N-ACETYLTRANSFERASE"/>
    <property type="match status" value="1"/>
</dbReference>
<sequence>MFKVKRVETEAEREAAFAIRRDVFIKEQGIPPHLERDEFDESSTHFVVYDEDTIVATARVQALPSNIGIVERVCVIKEYRGTGLGVLIMKEIEKYARQVELKRLRLTAQSFAVPFYEKLYYDCVSPEFMDAGIPMRVMEKSLK</sequence>
<proteinExistence type="predicted"/>
<reference evidence="2 3" key="1">
    <citation type="submission" date="2016-07" db="EMBL/GenBank/DDBJ databases">
        <title>Caryophanon latum genome sequencing.</title>
        <authorList>
            <person name="Verma A."/>
            <person name="Pal Y."/>
            <person name="Krishnamurthi S."/>
        </authorList>
    </citation>
    <scope>NUCLEOTIDE SEQUENCE [LARGE SCALE GENOMIC DNA]</scope>
    <source>
        <strain evidence="2 3">DSM 14151</strain>
    </source>
</reference>
<protein>
    <submittedName>
        <fullName evidence="2">Acetyltransferase</fullName>
    </submittedName>
</protein>
<dbReference type="EMBL" id="MATO01000006">
    <property type="protein sequence ID" value="OCS93654.1"/>
    <property type="molecule type" value="Genomic_DNA"/>
</dbReference>
<dbReference type="OrthoDB" id="9796171at2"/>
<accession>A0A1C0Z2I0</accession>
<dbReference type="PANTHER" id="PTHR13355:SF11">
    <property type="entry name" value="GLUCOSAMINE 6-PHOSPHATE N-ACETYLTRANSFERASE"/>
    <property type="match status" value="1"/>
</dbReference>
<dbReference type="AlphaFoldDB" id="A0A1C0Z2I0"/>
<dbReference type="InterPro" id="IPR039143">
    <property type="entry name" value="GNPNAT1-like"/>
</dbReference>
<dbReference type="InterPro" id="IPR000182">
    <property type="entry name" value="GNAT_dom"/>
</dbReference>
<dbReference type="CDD" id="cd04301">
    <property type="entry name" value="NAT_SF"/>
    <property type="match status" value="1"/>
</dbReference>
<dbReference type="GO" id="GO:0004343">
    <property type="term" value="F:glucosamine 6-phosphate N-acetyltransferase activity"/>
    <property type="evidence" value="ECO:0007669"/>
    <property type="project" value="TreeGrafter"/>
</dbReference>
<dbReference type="Pfam" id="PF13673">
    <property type="entry name" value="Acetyltransf_10"/>
    <property type="match status" value="1"/>
</dbReference>
<dbReference type="Gene3D" id="3.40.630.30">
    <property type="match status" value="1"/>
</dbReference>
<gene>
    <name evidence="2" type="ORF">A6K76_04790</name>
</gene>
<dbReference type="PROSITE" id="PS51186">
    <property type="entry name" value="GNAT"/>
    <property type="match status" value="1"/>
</dbReference>
<evidence type="ECO:0000313" key="2">
    <source>
        <dbReference type="EMBL" id="OCS93654.1"/>
    </source>
</evidence>
<dbReference type="InterPro" id="IPR016181">
    <property type="entry name" value="Acyl_CoA_acyltransferase"/>
</dbReference>
<evidence type="ECO:0000259" key="1">
    <source>
        <dbReference type="PROSITE" id="PS51186"/>
    </source>
</evidence>
<evidence type="ECO:0000313" key="3">
    <source>
        <dbReference type="Proteomes" id="UP000093482"/>
    </source>
</evidence>
<name>A0A1C0Z2I0_9BACL</name>
<dbReference type="Proteomes" id="UP000093482">
    <property type="component" value="Unassembled WGS sequence"/>
</dbReference>
<comment type="caution">
    <text evidence="2">The sequence shown here is derived from an EMBL/GenBank/DDBJ whole genome shotgun (WGS) entry which is preliminary data.</text>
</comment>
<feature type="domain" description="N-acetyltransferase" evidence="1">
    <location>
        <begin position="3"/>
        <end position="143"/>
    </location>
</feature>